<keyword evidence="5" id="KW-1185">Reference proteome</keyword>
<dbReference type="EMBL" id="CAXAMM010020447">
    <property type="protein sequence ID" value="CAK9047926.1"/>
    <property type="molecule type" value="Genomic_DNA"/>
</dbReference>
<evidence type="ECO:0000256" key="3">
    <source>
        <dbReference type="SAM" id="MobiDB-lite"/>
    </source>
</evidence>
<evidence type="ECO:0000256" key="2">
    <source>
        <dbReference type="ARBA" id="ARBA00023186"/>
    </source>
</evidence>
<organism evidence="4 5">
    <name type="scientific">Durusdinium trenchii</name>
    <dbReference type="NCBI Taxonomy" id="1381693"/>
    <lineage>
        <taxon>Eukaryota</taxon>
        <taxon>Sar</taxon>
        <taxon>Alveolata</taxon>
        <taxon>Dinophyceae</taxon>
        <taxon>Suessiales</taxon>
        <taxon>Symbiodiniaceae</taxon>
        <taxon>Durusdinium</taxon>
    </lineage>
</organism>
<proteinExistence type="inferred from homology"/>
<dbReference type="InterPro" id="IPR013805">
    <property type="entry name" value="GrpE_CC"/>
</dbReference>
<name>A0ABP0M8U4_9DINO</name>
<sequence length="285" mass="31328">RFWIKGLVAECLSCSMKVASARLARALAARTAGCPQARPCLRKADLAISQGLPSPLSACFHTPQLQCRRLHASQSEGEAEAKKSEEINSSEGAASAESQDTEKTEKTEEASSEVEEAPEKLLQKELADLQELVRQNKHELLLSLADFENNKKRFLKEREDRRRSSMASFATKMVQVYGQLNAFAIEKHDSGTAQALHEGVALTRDLYKASLDKFGVRPLQVEVGEPFVAARHEKSETIESTDLPANSIAEMVRPGWILDPDSPKPVVLQKAEVHVATHGPKVPPP</sequence>
<dbReference type="Pfam" id="PF01025">
    <property type="entry name" value="GrpE"/>
    <property type="match status" value="1"/>
</dbReference>
<comment type="similarity">
    <text evidence="1">Belongs to the GrpE family.</text>
</comment>
<dbReference type="PANTHER" id="PTHR21237">
    <property type="entry name" value="GRPE PROTEIN"/>
    <property type="match status" value="1"/>
</dbReference>
<dbReference type="SUPFAM" id="SSF58014">
    <property type="entry name" value="Coiled-coil domain of nucleotide exchange factor GrpE"/>
    <property type="match status" value="1"/>
</dbReference>
<accession>A0ABP0M8U4</accession>
<evidence type="ECO:0000256" key="1">
    <source>
        <dbReference type="ARBA" id="ARBA00009054"/>
    </source>
</evidence>
<evidence type="ECO:0000313" key="4">
    <source>
        <dbReference type="EMBL" id="CAK9047926.1"/>
    </source>
</evidence>
<dbReference type="Proteomes" id="UP001642464">
    <property type="component" value="Unassembled WGS sequence"/>
</dbReference>
<evidence type="ECO:0008006" key="6">
    <source>
        <dbReference type="Google" id="ProtNLM"/>
    </source>
</evidence>
<feature type="non-terminal residue" evidence="4">
    <location>
        <position position="1"/>
    </location>
</feature>
<evidence type="ECO:0000313" key="5">
    <source>
        <dbReference type="Proteomes" id="UP001642464"/>
    </source>
</evidence>
<keyword evidence="2" id="KW-0143">Chaperone</keyword>
<feature type="region of interest" description="Disordered" evidence="3">
    <location>
        <begin position="70"/>
        <end position="118"/>
    </location>
</feature>
<dbReference type="InterPro" id="IPR000740">
    <property type="entry name" value="GrpE"/>
</dbReference>
<dbReference type="HAMAP" id="MF_01151">
    <property type="entry name" value="GrpE"/>
    <property type="match status" value="1"/>
</dbReference>
<dbReference type="Gene3D" id="2.30.22.10">
    <property type="entry name" value="Head domain of nucleotide exchange factor GrpE"/>
    <property type="match status" value="1"/>
</dbReference>
<reference evidence="4 5" key="1">
    <citation type="submission" date="2024-02" db="EMBL/GenBank/DDBJ databases">
        <authorList>
            <person name="Chen Y."/>
            <person name="Shah S."/>
            <person name="Dougan E. K."/>
            <person name="Thang M."/>
            <person name="Chan C."/>
        </authorList>
    </citation>
    <scope>NUCLEOTIDE SEQUENCE [LARGE SCALE GENOMIC DNA]</scope>
</reference>
<dbReference type="Gene3D" id="3.90.20.20">
    <property type="match status" value="1"/>
</dbReference>
<dbReference type="PANTHER" id="PTHR21237:SF23">
    <property type="entry name" value="GRPE PROTEIN HOMOLOG, MITOCHONDRIAL"/>
    <property type="match status" value="1"/>
</dbReference>
<gene>
    <name evidence="4" type="ORF">SCF082_LOCUS26780</name>
</gene>
<dbReference type="InterPro" id="IPR009012">
    <property type="entry name" value="GrpE_head"/>
</dbReference>
<protein>
    <recommendedName>
        <fullName evidence="6">GrpE protein homolog</fullName>
    </recommendedName>
</protein>
<comment type="caution">
    <text evidence="4">The sequence shown here is derived from an EMBL/GenBank/DDBJ whole genome shotgun (WGS) entry which is preliminary data.</text>
</comment>
<feature type="compositionally biased region" description="Basic and acidic residues" evidence="3">
    <location>
        <begin position="100"/>
        <end position="109"/>
    </location>
</feature>